<reference evidence="7 8" key="1">
    <citation type="journal article" date="2020" name="Microbiol. Resour. Announc.">
        <title>Draft Genome Sequence of a Cladosporium Species Isolated from the Mesophotic Ascidian Didemnum maculosum.</title>
        <authorList>
            <person name="Gioti A."/>
            <person name="Siaperas R."/>
            <person name="Nikolaivits E."/>
            <person name="Le Goff G."/>
            <person name="Ouazzani J."/>
            <person name="Kotoulas G."/>
            <person name="Topakas E."/>
        </authorList>
    </citation>
    <scope>NUCLEOTIDE SEQUENCE [LARGE SCALE GENOMIC DNA]</scope>
    <source>
        <strain evidence="7 8">TM138-S3</strain>
    </source>
</reference>
<dbReference type="PANTHER" id="PTHR21576">
    <property type="entry name" value="UNCHARACTERIZED NODULIN-LIKE PROTEIN"/>
    <property type="match status" value="1"/>
</dbReference>
<feature type="transmembrane region" description="Helical" evidence="6">
    <location>
        <begin position="151"/>
        <end position="172"/>
    </location>
</feature>
<dbReference type="InterPro" id="IPR011701">
    <property type="entry name" value="MFS"/>
</dbReference>
<dbReference type="GO" id="GO:0000329">
    <property type="term" value="C:fungal-type vacuole membrane"/>
    <property type="evidence" value="ECO:0007669"/>
    <property type="project" value="TreeGrafter"/>
</dbReference>
<dbReference type="Gene3D" id="1.20.1250.20">
    <property type="entry name" value="MFS general substrate transporter like domains"/>
    <property type="match status" value="2"/>
</dbReference>
<feature type="transmembrane region" description="Helical" evidence="6">
    <location>
        <begin position="293"/>
        <end position="315"/>
    </location>
</feature>
<feature type="transmembrane region" description="Helical" evidence="6">
    <location>
        <begin position="479"/>
        <end position="498"/>
    </location>
</feature>
<feature type="transmembrane region" description="Helical" evidence="6">
    <location>
        <begin position="178"/>
        <end position="198"/>
    </location>
</feature>
<dbReference type="RefSeq" id="XP_069226999.1">
    <property type="nucleotide sequence ID" value="XM_069375739.1"/>
</dbReference>
<feature type="transmembrane region" description="Helical" evidence="6">
    <location>
        <begin position="57"/>
        <end position="77"/>
    </location>
</feature>
<dbReference type="SUPFAM" id="SSF103473">
    <property type="entry name" value="MFS general substrate transporter"/>
    <property type="match status" value="1"/>
</dbReference>
<gene>
    <name evidence="7" type="ORF">WHR41_07134</name>
</gene>
<feature type="compositionally biased region" description="Basic residues" evidence="5">
    <location>
        <begin position="227"/>
        <end position="236"/>
    </location>
</feature>
<dbReference type="Pfam" id="PF07690">
    <property type="entry name" value="MFS_1"/>
    <property type="match status" value="1"/>
</dbReference>
<keyword evidence="4 6" id="KW-0472">Membrane</keyword>
<evidence type="ECO:0000256" key="3">
    <source>
        <dbReference type="ARBA" id="ARBA00022989"/>
    </source>
</evidence>
<evidence type="ECO:0000256" key="1">
    <source>
        <dbReference type="ARBA" id="ARBA00004141"/>
    </source>
</evidence>
<accession>A0AB34KKR7</accession>
<feature type="transmembrane region" description="Helical" evidence="6">
    <location>
        <begin position="394"/>
        <end position="415"/>
    </location>
</feature>
<dbReference type="Proteomes" id="UP000803884">
    <property type="component" value="Unassembled WGS sequence"/>
</dbReference>
<feature type="transmembrane region" description="Helical" evidence="6">
    <location>
        <begin position="335"/>
        <end position="356"/>
    </location>
</feature>
<evidence type="ECO:0000256" key="5">
    <source>
        <dbReference type="SAM" id="MobiDB-lite"/>
    </source>
</evidence>
<feature type="region of interest" description="Disordered" evidence="5">
    <location>
        <begin position="212"/>
        <end position="273"/>
    </location>
</feature>
<dbReference type="InterPro" id="IPR036259">
    <property type="entry name" value="MFS_trans_sf"/>
</dbReference>
<name>A0AB34KKR7_9PEZI</name>
<dbReference type="AlphaFoldDB" id="A0AB34KKR7"/>
<protein>
    <recommendedName>
        <fullName evidence="9">Nodulin-like domain-containing protein</fullName>
    </recommendedName>
</protein>
<keyword evidence="8" id="KW-1185">Reference proteome</keyword>
<keyword evidence="2 6" id="KW-0812">Transmembrane</keyword>
<proteinExistence type="predicted"/>
<dbReference type="PANTHER" id="PTHR21576:SF158">
    <property type="entry name" value="RIBOSOMAL RNA-PROCESSING PROTEIN 12-LIKE CONSERVED DOMAIN-CONTAINING PROTEIN"/>
    <property type="match status" value="1"/>
</dbReference>
<evidence type="ECO:0000313" key="8">
    <source>
        <dbReference type="Proteomes" id="UP000803884"/>
    </source>
</evidence>
<keyword evidence="3 6" id="KW-1133">Transmembrane helix</keyword>
<dbReference type="GeneID" id="96008577"/>
<feature type="compositionally biased region" description="Polar residues" evidence="5">
    <location>
        <begin position="249"/>
        <end position="258"/>
    </location>
</feature>
<comment type="caution">
    <text evidence="7">The sequence shown here is derived from an EMBL/GenBank/DDBJ whole genome shotgun (WGS) entry which is preliminary data.</text>
</comment>
<dbReference type="GO" id="GO:0022857">
    <property type="term" value="F:transmembrane transporter activity"/>
    <property type="evidence" value="ECO:0007669"/>
    <property type="project" value="InterPro"/>
</dbReference>
<feature type="transmembrane region" description="Helical" evidence="6">
    <location>
        <begin position="368"/>
        <end position="388"/>
    </location>
</feature>
<feature type="transmembrane region" description="Helical" evidence="6">
    <location>
        <begin position="110"/>
        <end position="131"/>
    </location>
</feature>
<evidence type="ECO:0000256" key="4">
    <source>
        <dbReference type="ARBA" id="ARBA00023136"/>
    </source>
</evidence>
<comment type="subcellular location">
    <subcellularLocation>
        <location evidence="1">Membrane</location>
        <topology evidence="1">Multi-pass membrane protein</topology>
    </subcellularLocation>
</comment>
<sequence>MVFQASASPEQSHYKARIVSVVAGTLIALACGTNYGFSAWAPSFAERLNLSATEINIIGNAGNLGMYAMGIPAGLLIDSKGPRWGVLLGCICLAAGYFPLHRAYEAAGNGYSVGLLCFFGFLTGVGSCSAFSASIKTCATNWPRHRGTATAFPLSGFGLSAFLFTFVSGFAFPDDTAGLLLLLAVGTFCMVFTGMLFLRILPAGSPYEAVPADERPGFSRNDSNPMRRTRSQHRRHASDNSGKGDGDETSSLVSSPTASMPGDISDRKPNSPHHAHTEITGFALVKSPKFWQLFVMLGLLCGVGLMSINNIGNVAKALWKHYDDSVSKDFVQKRQLMHVGIISFCSFLGRLSSGIGSDWLMHHHGSRFWTLVASACIFTAAQVVGITLQNPHELFLLSGLTGLAYGALFGVYPALVADAFGPSGMGINWGAMTLAPVLSGNVFNLVYGSVLDKHSNFHGGPDGGGETVCGEGRDCYASAYYLTLVSSLVGVGWSLWCIRHEKVQRLRESRAEERPHEG</sequence>
<feature type="transmembrane region" description="Helical" evidence="6">
    <location>
        <begin position="84"/>
        <end position="104"/>
    </location>
</feature>
<evidence type="ECO:0000256" key="2">
    <source>
        <dbReference type="ARBA" id="ARBA00022692"/>
    </source>
</evidence>
<evidence type="ECO:0000256" key="6">
    <source>
        <dbReference type="SAM" id="Phobius"/>
    </source>
</evidence>
<dbReference type="EMBL" id="JAAQHG020000031">
    <property type="protein sequence ID" value="KAL1583893.1"/>
    <property type="molecule type" value="Genomic_DNA"/>
</dbReference>
<evidence type="ECO:0008006" key="9">
    <source>
        <dbReference type="Google" id="ProtNLM"/>
    </source>
</evidence>
<organism evidence="7 8">
    <name type="scientific">Cladosporium halotolerans</name>
    <dbReference type="NCBI Taxonomy" id="1052096"/>
    <lineage>
        <taxon>Eukaryota</taxon>
        <taxon>Fungi</taxon>
        <taxon>Dikarya</taxon>
        <taxon>Ascomycota</taxon>
        <taxon>Pezizomycotina</taxon>
        <taxon>Dothideomycetes</taxon>
        <taxon>Dothideomycetidae</taxon>
        <taxon>Cladosporiales</taxon>
        <taxon>Cladosporiaceae</taxon>
        <taxon>Cladosporium</taxon>
    </lineage>
</organism>
<evidence type="ECO:0000313" key="7">
    <source>
        <dbReference type="EMBL" id="KAL1583893.1"/>
    </source>
</evidence>
<feature type="transmembrane region" description="Helical" evidence="6">
    <location>
        <begin position="18"/>
        <end position="37"/>
    </location>
</feature>